<feature type="compositionally biased region" description="Polar residues" evidence="1">
    <location>
        <begin position="178"/>
        <end position="194"/>
    </location>
</feature>
<feature type="region of interest" description="Disordered" evidence="1">
    <location>
        <begin position="167"/>
        <end position="194"/>
    </location>
</feature>
<organism evidence="2 3">
    <name type="scientific">Coptotermes formosanus</name>
    <name type="common">Formosan subterranean termite</name>
    <dbReference type="NCBI Taxonomy" id="36987"/>
    <lineage>
        <taxon>Eukaryota</taxon>
        <taxon>Metazoa</taxon>
        <taxon>Ecdysozoa</taxon>
        <taxon>Arthropoda</taxon>
        <taxon>Hexapoda</taxon>
        <taxon>Insecta</taxon>
        <taxon>Pterygota</taxon>
        <taxon>Neoptera</taxon>
        <taxon>Polyneoptera</taxon>
        <taxon>Dictyoptera</taxon>
        <taxon>Blattodea</taxon>
        <taxon>Blattoidea</taxon>
        <taxon>Termitoidae</taxon>
        <taxon>Rhinotermitidae</taxon>
        <taxon>Coptotermes</taxon>
    </lineage>
</organism>
<accession>A0A6L2Q5Q6</accession>
<evidence type="ECO:0000313" key="2">
    <source>
        <dbReference type="EMBL" id="GFG40066.1"/>
    </source>
</evidence>
<dbReference type="AlphaFoldDB" id="A0A6L2Q5Q6"/>
<dbReference type="PANTHER" id="PTHR34756">
    <property type="entry name" value="CELL DIVISION CYCLE-ASSOCIATED PROTEIN 3"/>
    <property type="match status" value="1"/>
</dbReference>
<gene>
    <name evidence="2" type="ORF">Cfor_01416</name>
</gene>
<reference evidence="3" key="1">
    <citation type="submission" date="2020-01" db="EMBL/GenBank/DDBJ databases">
        <title>Draft genome sequence of the Termite Coptotermes fromosanus.</title>
        <authorList>
            <person name="Itakura S."/>
            <person name="Yosikawa Y."/>
            <person name="Umezawa K."/>
        </authorList>
    </citation>
    <scope>NUCLEOTIDE SEQUENCE [LARGE SCALE GENOMIC DNA]</scope>
</reference>
<dbReference type="Proteomes" id="UP000502823">
    <property type="component" value="Unassembled WGS sequence"/>
</dbReference>
<feature type="region of interest" description="Disordered" evidence="1">
    <location>
        <begin position="1"/>
        <end position="23"/>
    </location>
</feature>
<dbReference type="OrthoDB" id="6337960at2759"/>
<name>A0A6L2Q5Q6_COPFO</name>
<sequence>MGNSVSHLKEVLEKNEPPTAETESDILCAPVKNLIDPRSPTVEFHRTPIEVEGLPIKIRSRITSAHLLESPGPVARGSYFNANVVAKSSEEAEATRKLRRLRFLSDDPRSPSAGIVRTPIQVESTPDVFYHKINQEVLSPTDSLVTASSLEDLMSPPDYSPLILGNKPTASLPHERSSSTVSADTPIQLQGSSHSSNHVTIDTFLMCQSDCNMEEPEGVTTSMSKNLKLVAESVIPTNVNKTNGDHLMRKLFGTPDSKERLVQAHLKARTPLKIVSANGISPQKILRVKHTHGINQEIGLLSGIENTPPDTLNKYDPLTKRKQLTKCNKPLDWDQDSTTII</sequence>
<keyword evidence="3" id="KW-1185">Reference proteome</keyword>
<dbReference type="EMBL" id="BLKM01001489">
    <property type="protein sequence ID" value="GFG40066.1"/>
    <property type="molecule type" value="Genomic_DNA"/>
</dbReference>
<dbReference type="InParanoid" id="A0A6L2Q5Q6"/>
<dbReference type="InterPro" id="IPR038832">
    <property type="entry name" value="CDCA3"/>
</dbReference>
<dbReference type="PANTHER" id="PTHR34756:SF1">
    <property type="entry name" value="CELL DIVISION CYCLE-ASSOCIATED PROTEIN 3"/>
    <property type="match status" value="1"/>
</dbReference>
<comment type="caution">
    <text evidence="2">The sequence shown here is derived from an EMBL/GenBank/DDBJ whole genome shotgun (WGS) entry which is preliminary data.</text>
</comment>
<protein>
    <submittedName>
        <fullName evidence="2">Uncharacterized protein</fullName>
    </submittedName>
</protein>
<evidence type="ECO:0000313" key="3">
    <source>
        <dbReference type="Proteomes" id="UP000502823"/>
    </source>
</evidence>
<proteinExistence type="predicted"/>
<feature type="compositionally biased region" description="Basic and acidic residues" evidence="1">
    <location>
        <begin position="7"/>
        <end position="16"/>
    </location>
</feature>
<evidence type="ECO:0000256" key="1">
    <source>
        <dbReference type="SAM" id="MobiDB-lite"/>
    </source>
</evidence>